<dbReference type="SUPFAM" id="SSF54928">
    <property type="entry name" value="RNA-binding domain, RBD"/>
    <property type="match status" value="1"/>
</dbReference>
<dbReference type="InterPro" id="IPR000504">
    <property type="entry name" value="RRM_dom"/>
</dbReference>
<dbReference type="AlphaFoldDB" id="A0A5E4QSI0"/>
<feature type="transmembrane region" description="Helical" evidence="3">
    <location>
        <begin position="151"/>
        <end position="182"/>
    </location>
</feature>
<dbReference type="GO" id="GO:0003723">
    <property type="term" value="F:RNA binding"/>
    <property type="evidence" value="ECO:0007669"/>
    <property type="project" value="UniProtKB-UniRule"/>
</dbReference>
<dbReference type="Proteomes" id="UP000324832">
    <property type="component" value="Unassembled WGS sequence"/>
</dbReference>
<protein>
    <recommendedName>
        <fullName evidence="4">RRM domain-containing protein</fullName>
    </recommendedName>
</protein>
<keyword evidence="3" id="KW-0812">Transmembrane</keyword>
<accession>A0A5E4QSI0</accession>
<dbReference type="InterPro" id="IPR035979">
    <property type="entry name" value="RBD_domain_sf"/>
</dbReference>
<dbReference type="Gene3D" id="3.30.70.330">
    <property type="match status" value="1"/>
</dbReference>
<keyword evidence="3" id="KW-0472">Membrane</keyword>
<evidence type="ECO:0000313" key="6">
    <source>
        <dbReference type="Proteomes" id="UP000324832"/>
    </source>
</evidence>
<keyword evidence="1 2" id="KW-0694">RNA-binding</keyword>
<dbReference type="InterPro" id="IPR012677">
    <property type="entry name" value="Nucleotide-bd_a/b_plait_sf"/>
</dbReference>
<evidence type="ECO:0000256" key="1">
    <source>
        <dbReference type="ARBA" id="ARBA00022884"/>
    </source>
</evidence>
<dbReference type="PROSITE" id="PS50102">
    <property type="entry name" value="RRM"/>
    <property type="match status" value="1"/>
</dbReference>
<keyword evidence="3" id="KW-1133">Transmembrane helix</keyword>
<evidence type="ECO:0000313" key="5">
    <source>
        <dbReference type="EMBL" id="VVD01200.1"/>
    </source>
</evidence>
<evidence type="ECO:0000259" key="4">
    <source>
        <dbReference type="PROSITE" id="PS50102"/>
    </source>
</evidence>
<organism evidence="5 6">
    <name type="scientific">Leptidea sinapis</name>
    <dbReference type="NCBI Taxonomy" id="189913"/>
    <lineage>
        <taxon>Eukaryota</taxon>
        <taxon>Metazoa</taxon>
        <taxon>Ecdysozoa</taxon>
        <taxon>Arthropoda</taxon>
        <taxon>Hexapoda</taxon>
        <taxon>Insecta</taxon>
        <taxon>Pterygota</taxon>
        <taxon>Neoptera</taxon>
        <taxon>Endopterygota</taxon>
        <taxon>Lepidoptera</taxon>
        <taxon>Glossata</taxon>
        <taxon>Ditrysia</taxon>
        <taxon>Papilionoidea</taxon>
        <taxon>Pieridae</taxon>
        <taxon>Dismorphiinae</taxon>
        <taxon>Leptidea</taxon>
    </lineage>
</organism>
<proteinExistence type="predicted"/>
<dbReference type="Pfam" id="PF00076">
    <property type="entry name" value="RRM_1"/>
    <property type="match status" value="1"/>
</dbReference>
<evidence type="ECO:0000256" key="2">
    <source>
        <dbReference type="PROSITE-ProRule" id="PRU00176"/>
    </source>
</evidence>
<name>A0A5E4QSI0_9NEOP</name>
<sequence>MVRETRHLWVGNLPDNVREDKIREHFKRYGRVQSIKLLGRMENATTGAGGNINSGVCATVAFMDIKSASKAHNIEHVLDERTLTTEYYEPAAIPSAAGAPSAGSSPAGSGYSGSSSSVNSTSATASASRLQLSLKSKKVIEFCDQSKVQDFLWFSIIFVIIFLAFCIKFSIDQIVMCFFFLIKLIKRILLKKCIILLRFSLFKPYYVNKEFRKTLCVYQANHVWLKKQS</sequence>
<gene>
    <name evidence="5" type="ORF">LSINAPIS_LOCUS11672</name>
</gene>
<keyword evidence="6" id="KW-1185">Reference proteome</keyword>
<dbReference type="SMART" id="SM00360">
    <property type="entry name" value="RRM"/>
    <property type="match status" value="1"/>
</dbReference>
<evidence type="ECO:0000256" key="3">
    <source>
        <dbReference type="SAM" id="Phobius"/>
    </source>
</evidence>
<feature type="domain" description="RRM" evidence="4">
    <location>
        <begin position="6"/>
        <end position="90"/>
    </location>
</feature>
<reference evidence="5 6" key="1">
    <citation type="submission" date="2017-07" db="EMBL/GenBank/DDBJ databases">
        <authorList>
            <person name="Talla V."/>
            <person name="Backstrom N."/>
        </authorList>
    </citation>
    <scope>NUCLEOTIDE SEQUENCE [LARGE SCALE GENOMIC DNA]</scope>
</reference>
<dbReference type="EMBL" id="FZQP02005221">
    <property type="protein sequence ID" value="VVD01200.1"/>
    <property type="molecule type" value="Genomic_DNA"/>
</dbReference>